<evidence type="ECO:0000256" key="9">
    <source>
        <dbReference type="ARBA" id="ARBA00023049"/>
    </source>
</evidence>
<keyword evidence="9" id="KW-0482">Metalloprotease</keyword>
<evidence type="ECO:0000256" key="5">
    <source>
        <dbReference type="ARBA" id="ARBA00022670"/>
    </source>
</evidence>
<keyword evidence="5" id="KW-0645">Protease</keyword>
<sequence>MLRHICKKYDHIKRINNIRGAASAKPKPDLEKIRKIEDEFKEGSELEGFLVNKVTAVPEFGMTMVRLRHVRTGCDYLHLARDDSNNVFSIGFRTTPLNSYGIPHILEHVVLCGSLKYPCKDPFFRMMGRSMANFMNAMTGPDYTLYPFATQNKSDFKNLMSIYMDAVFKPQLRELDFLQEGWRYEHENLNDRESPLAIKGIVYNEMKGVFADKNAVFSNAVLNNLLPSHTYGVISGGDPKLIPNLNFADVKAFHKKYYHPSNCRIYSYGTFPLIDSLSFINKEYLADYPDTSDYTKSTKVPNEPKWETERRKHLSCSPNTLAVNPKKQSTIAITSLCNDIKAVQETFNMQVISELLVSTGYNAAFYKSFIEPGIGAGFAPVSGYDSQTRDTFFSVGLCGLDSNDFDRVIEIYHKTLDDVIEHGFEESNINAILHTIELLTKHQTSNFGLNMLFQITPVWNHDGDISRSILINSKVMKFRKTLAENPTFLQDTVQECLKNNAHRLILTMSPDEDFISKENQKEKEMLEQRVGELTPAVRDGVHEQCLQLQREREMRPDIRCLPSLTIADLAPDLERVDLKGYTVQGVPIQVCNVPTNGISYIRGVLNTSILSEDAKSLLPLFCTAATKMGTKSRNYKQMDQLVQLKTGRLSFGTHIAENIYDILSYEEGITFSSMCIDKNVKAMMGLWTDIFTQVNFNDVKRFRTVVKEAAESLIQDLSASGDLYAVSVASARISPPAERKEQLGGLRFIRKMEELSNKTNLSETLEMMSGISQVILKKRLIRVAINTSVENEEKFLMGVDGFLKAVPGEFKKSYEITKTNLDDQPVNINMHVEMPGEVNFTAHCMRTVAYTHVDFPILRLAARLLTTKYCLPNIREKGGAYGASANISTSGVLSLSSYRDPKPASSFETFKKAKAWLESGLEYSDGDVEEAKLGVFQSIDSPVPAGSKGVRNFLFGISDDELQRHRKSIMGAKKEDIMRVAQFIDEHHQARCLIGPNNLEVTSRNDEEWKLCYAD</sequence>
<dbReference type="GO" id="GO:0016485">
    <property type="term" value="P:protein processing"/>
    <property type="evidence" value="ECO:0007669"/>
    <property type="project" value="TreeGrafter"/>
</dbReference>
<keyword evidence="13" id="KW-1185">Reference proteome</keyword>
<evidence type="ECO:0000256" key="10">
    <source>
        <dbReference type="ARBA" id="ARBA00023128"/>
    </source>
</evidence>
<name>A0A6A4JBR4_APOLU</name>
<dbReference type="FunFam" id="3.30.830.10:FF:000009">
    <property type="entry name" value="Presequence protease, mitochondrial"/>
    <property type="match status" value="1"/>
</dbReference>
<dbReference type="Gene3D" id="3.30.830.10">
    <property type="entry name" value="Metalloenzyme, LuxS/M16 peptidase-like"/>
    <property type="match status" value="4"/>
</dbReference>
<comment type="similarity">
    <text evidence="3">Belongs to the peptidase M16 family. PreP subfamily.</text>
</comment>
<dbReference type="GO" id="GO:0004222">
    <property type="term" value="F:metalloendopeptidase activity"/>
    <property type="evidence" value="ECO:0007669"/>
    <property type="project" value="TreeGrafter"/>
</dbReference>
<evidence type="ECO:0000256" key="2">
    <source>
        <dbReference type="ARBA" id="ARBA00004173"/>
    </source>
</evidence>
<dbReference type="SUPFAM" id="SSF63411">
    <property type="entry name" value="LuxS/MPP-like metallohydrolase"/>
    <property type="match status" value="4"/>
</dbReference>
<dbReference type="GO" id="GO:0046872">
    <property type="term" value="F:metal ion binding"/>
    <property type="evidence" value="ECO:0007669"/>
    <property type="project" value="UniProtKB-KW"/>
</dbReference>
<comment type="subcellular location">
    <subcellularLocation>
        <location evidence="2">Mitochondrion</location>
    </subcellularLocation>
</comment>
<dbReference type="Pfam" id="PF05193">
    <property type="entry name" value="Peptidase_M16_C"/>
    <property type="match status" value="1"/>
</dbReference>
<evidence type="ECO:0000256" key="4">
    <source>
        <dbReference type="ARBA" id="ARBA00020167"/>
    </source>
</evidence>
<evidence type="ECO:0000256" key="8">
    <source>
        <dbReference type="ARBA" id="ARBA00022833"/>
    </source>
</evidence>
<dbReference type="InterPro" id="IPR013578">
    <property type="entry name" value="Peptidase_M16C_assoc"/>
</dbReference>
<feature type="domain" description="Peptidase M16C associated" evidence="11">
    <location>
        <begin position="508"/>
        <end position="755"/>
    </location>
</feature>
<proteinExistence type="inferred from homology"/>
<dbReference type="PANTHER" id="PTHR43016:SF13">
    <property type="entry name" value="PRESEQUENCE PROTEASE, MITOCHONDRIAL"/>
    <property type="match status" value="1"/>
</dbReference>
<dbReference type="Pfam" id="PF22516">
    <property type="entry name" value="PreP_C"/>
    <property type="match status" value="1"/>
</dbReference>
<dbReference type="FunFam" id="3.30.830.10:FF:000011">
    <property type="entry name" value="Presequence protease, mitochondrial"/>
    <property type="match status" value="1"/>
</dbReference>
<dbReference type="AlphaFoldDB" id="A0A6A4JBR4"/>
<dbReference type="SMART" id="SM01264">
    <property type="entry name" value="M16C_associated"/>
    <property type="match status" value="1"/>
</dbReference>
<dbReference type="EMBL" id="WIXP02000014">
    <property type="protein sequence ID" value="KAF6200005.1"/>
    <property type="molecule type" value="Genomic_DNA"/>
</dbReference>
<keyword evidence="8" id="KW-0862">Zinc</keyword>
<dbReference type="Pfam" id="PF00675">
    <property type="entry name" value="Peptidase_M16"/>
    <property type="match status" value="1"/>
</dbReference>
<evidence type="ECO:0000256" key="6">
    <source>
        <dbReference type="ARBA" id="ARBA00022723"/>
    </source>
</evidence>
<dbReference type="OrthoDB" id="10250783at2759"/>
<dbReference type="InterPro" id="IPR007863">
    <property type="entry name" value="Peptidase_M16_C"/>
</dbReference>
<dbReference type="InterPro" id="IPR011765">
    <property type="entry name" value="Pept_M16_N"/>
</dbReference>
<evidence type="ECO:0000313" key="13">
    <source>
        <dbReference type="Proteomes" id="UP000466442"/>
    </source>
</evidence>
<protein>
    <recommendedName>
        <fullName evidence="4">Presequence protease, mitochondrial</fullName>
    </recommendedName>
</protein>
<dbReference type="Pfam" id="PF08367">
    <property type="entry name" value="M16C_assoc"/>
    <property type="match status" value="1"/>
</dbReference>
<dbReference type="PANTHER" id="PTHR43016">
    <property type="entry name" value="PRESEQUENCE PROTEASE"/>
    <property type="match status" value="1"/>
</dbReference>
<organism evidence="12 13">
    <name type="scientific">Apolygus lucorum</name>
    <name type="common">Small green plant bug</name>
    <name type="synonym">Lygocoris lucorum</name>
    <dbReference type="NCBI Taxonomy" id="248454"/>
    <lineage>
        <taxon>Eukaryota</taxon>
        <taxon>Metazoa</taxon>
        <taxon>Ecdysozoa</taxon>
        <taxon>Arthropoda</taxon>
        <taxon>Hexapoda</taxon>
        <taxon>Insecta</taxon>
        <taxon>Pterygota</taxon>
        <taxon>Neoptera</taxon>
        <taxon>Paraneoptera</taxon>
        <taxon>Hemiptera</taxon>
        <taxon>Heteroptera</taxon>
        <taxon>Panheteroptera</taxon>
        <taxon>Cimicomorpha</taxon>
        <taxon>Miridae</taxon>
        <taxon>Mirini</taxon>
        <taxon>Apolygus</taxon>
    </lineage>
</organism>
<keyword evidence="6" id="KW-0479">Metal-binding</keyword>
<evidence type="ECO:0000256" key="7">
    <source>
        <dbReference type="ARBA" id="ARBA00022801"/>
    </source>
</evidence>
<gene>
    <name evidence="12" type="ORF">GE061_006304</name>
</gene>
<dbReference type="InterPro" id="IPR011249">
    <property type="entry name" value="Metalloenz_LuxS/M16"/>
</dbReference>
<comment type="cofactor">
    <cofactor evidence="1">
        <name>Zn(2+)</name>
        <dbReference type="ChEBI" id="CHEBI:29105"/>
    </cofactor>
</comment>
<reference evidence="12" key="1">
    <citation type="journal article" date="2021" name="Mol. Ecol. Resour.">
        <title>Apolygus lucorum genome provides insights into omnivorousness and mesophyll feeding.</title>
        <authorList>
            <person name="Liu Y."/>
            <person name="Liu H."/>
            <person name="Wang H."/>
            <person name="Huang T."/>
            <person name="Liu B."/>
            <person name="Yang B."/>
            <person name="Yin L."/>
            <person name="Li B."/>
            <person name="Zhang Y."/>
            <person name="Zhang S."/>
            <person name="Jiang F."/>
            <person name="Zhang X."/>
            <person name="Ren Y."/>
            <person name="Wang B."/>
            <person name="Wang S."/>
            <person name="Lu Y."/>
            <person name="Wu K."/>
            <person name="Fan W."/>
            <person name="Wang G."/>
        </authorList>
    </citation>
    <scope>NUCLEOTIDE SEQUENCE</scope>
    <source>
        <strain evidence="12">12Hb</strain>
    </source>
</reference>
<evidence type="ECO:0000313" key="12">
    <source>
        <dbReference type="EMBL" id="KAF6200005.1"/>
    </source>
</evidence>
<accession>A0A6A4JBR4</accession>
<comment type="caution">
    <text evidence="12">The sequence shown here is derived from an EMBL/GenBank/DDBJ whole genome shotgun (WGS) entry which is preliminary data.</text>
</comment>
<evidence type="ECO:0000259" key="11">
    <source>
        <dbReference type="SMART" id="SM01264"/>
    </source>
</evidence>
<evidence type="ECO:0000256" key="3">
    <source>
        <dbReference type="ARBA" id="ARBA00007575"/>
    </source>
</evidence>
<keyword evidence="7" id="KW-0378">Hydrolase</keyword>
<evidence type="ECO:0000256" key="1">
    <source>
        <dbReference type="ARBA" id="ARBA00001947"/>
    </source>
</evidence>
<keyword evidence="10" id="KW-0496">Mitochondrion</keyword>
<dbReference type="InterPro" id="IPR055130">
    <property type="entry name" value="PreP_C"/>
</dbReference>
<dbReference type="GO" id="GO:0005759">
    <property type="term" value="C:mitochondrial matrix"/>
    <property type="evidence" value="ECO:0007669"/>
    <property type="project" value="TreeGrafter"/>
</dbReference>
<dbReference type="Proteomes" id="UP000466442">
    <property type="component" value="Unassembled WGS sequence"/>
</dbReference>